<reference evidence="1 2" key="1">
    <citation type="submission" date="2020-09" db="EMBL/GenBank/DDBJ databases">
        <title>Co-existence of a novel multidrug-resistance efflux pump with carbapenem resistance gene blaVIM-2 in one megaplasmid in Pseudomonas putida.</title>
        <authorList>
            <person name="Peng K."/>
            <person name="Li R."/>
        </authorList>
    </citation>
    <scope>NUCLEOTIDE SEQUENCE [LARGE SCALE GENOMIC DNA]</scope>
    <source>
        <strain evidence="1 2">ZXPA-20</strain>
    </source>
</reference>
<dbReference type="RefSeq" id="WP_191087548.1">
    <property type="nucleotide sequence ID" value="NZ_CP061723.1"/>
</dbReference>
<dbReference type="AlphaFoldDB" id="A0ABD7BKS5"/>
<dbReference type="Proteomes" id="UP000516786">
    <property type="component" value="Chromosome"/>
</dbReference>
<dbReference type="Pfam" id="PF13618">
    <property type="entry name" value="Gluconate_2-dh3"/>
    <property type="match status" value="1"/>
</dbReference>
<evidence type="ECO:0000313" key="1">
    <source>
        <dbReference type="EMBL" id="QOD00300.1"/>
    </source>
</evidence>
<name>A0ABD7BKS5_PSEPU</name>
<sequence length="240" mass="26383">MSDTPNARRRFLQGGLALIPLVTLASHGVPTAFGDTPRQPATPQLQPDDYRPRFFTDVEWAFVQAACERLIPTDELGPGAIACGIPGFIDRQMDTPYGHGALFYSQGPFITDQLPELGYQGRLAPRDILRLGIAGCDQWCRQTHGQPFAGLASLMQAQVLHLLEEGKVPLEALPSSQFFNQLLRNTREGCFADPVYGGNRDMAGWKMIGFPGARADFMDWIDHPGERYPLGPVSISGQRG</sequence>
<accession>A0ABD7BKS5</accession>
<organism evidence="1 2">
    <name type="scientific">Pseudomonas putida</name>
    <name type="common">Arthrobacter siderocapsulatus</name>
    <dbReference type="NCBI Taxonomy" id="303"/>
    <lineage>
        <taxon>Bacteria</taxon>
        <taxon>Pseudomonadati</taxon>
        <taxon>Pseudomonadota</taxon>
        <taxon>Gammaproteobacteria</taxon>
        <taxon>Pseudomonadales</taxon>
        <taxon>Pseudomonadaceae</taxon>
        <taxon>Pseudomonas</taxon>
    </lineage>
</organism>
<proteinExistence type="predicted"/>
<gene>
    <name evidence="1" type="ORF">ID616_11665</name>
</gene>
<evidence type="ECO:0000313" key="2">
    <source>
        <dbReference type="Proteomes" id="UP000516786"/>
    </source>
</evidence>
<dbReference type="EMBL" id="CP061723">
    <property type="protein sequence ID" value="QOD00300.1"/>
    <property type="molecule type" value="Genomic_DNA"/>
</dbReference>
<dbReference type="InterPro" id="IPR006311">
    <property type="entry name" value="TAT_signal"/>
</dbReference>
<dbReference type="PROSITE" id="PS51318">
    <property type="entry name" value="TAT"/>
    <property type="match status" value="1"/>
</dbReference>
<protein>
    <submittedName>
        <fullName evidence="1">Gluconate 2-dehydrogenase subunit 3 family protein</fullName>
    </submittedName>
</protein>
<dbReference type="InterPro" id="IPR027056">
    <property type="entry name" value="Gluconate_2DH_su3"/>
</dbReference>